<dbReference type="EMBL" id="JANPWB010000008">
    <property type="protein sequence ID" value="KAJ1160282.1"/>
    <property type="molecule type" value="Genomic_DNA"/>
</dbReference>
<organism evidence="2 3">
    <name type="scientific">Pleurodeles waltl</name>
    <name type="common">Iberian ribbed newt</name>
    <dbReference type="NCBI Taxonomy" id="8319"/>
    <lineage>
        <taxon>Eukaryota</taxon>
        <taxon>Metazoa</taxon>
        <taxon>Chordata</taxon>
        <taxon>Craniata</taxon>
        <taxon>Vertebrata</taxon>
        <taxon>Euteleostomi</taxon>
        <taxon>Amphibia</taxon>
        <taxon>Batrachia</taxon>
        <taxon>Caudata</taxon>
        <taxon>Salamandroidea</taxon>
        <taxon>Salamandridae</taxon>
        <taxon>Pleurodelinae</taxon>
        <taxon>Pleurodeles</taxon>
    </lineage>
</organism>
<evidence type="ECO:0000313" key="3">
    <source>
        <dbReference type="Proteomes" id="UP001066276"/>
    </source>
</evidence>
<reference evidence="2" key="1">
    <citation type="journal article" date="2022" name="bioRxiv">
        <title>Sequencing and chromosome-scale assembly of the giantPleurodeles waltlgenome.</title>
        <authorList>
            <person name="Brown T."/>
            <person name="Elewa A."/>
            <person name="Iarovenko S."/>
            <person name="Subramanian E."/>
            <person name="Araus A.J."/>
            <person name="Petzold A."/>
            <person name="Susuki M."/>
            <person name="Suzuki K.-i.T."/>
            <person name="Hayashi T."/>
            <person name="Toyoda A."/>
            <person name="Oliveira C."/>
            <person name="Osipova E."/>
            <person name="Leigh N.D."/>
            <person name="Simon A."/>
            <person name="Yun M.H."/>
        </authorList>
    </citation>
    <scope>NUCLEOTIDE SEQUENCE</scope>
    <source>
        <strain evidence="2">20211129_DDA</strain>
        <tissue evidence="2">Liver</tissue>
    </source>
</reference>
<protein>
    <submittedName>
        <fullName evidence="2">Uncharacterized protein</fullName>
    </submittedName>
</protein>
<feature type="compositionally biased region" description="Polar residues" evidence="1">
    <location>
        <begin position="156"/>
        <end position="174"/>
    </location>
</feature>
<dbReference type="Proteomes" id="UP001066276">
    <property type="component" value="Chromosome 4_2"/>
</dbReference>
<proteinExistence type="predicted"/>
<feature type="compositionally biased region" description="Polar residues" evidence="1">
    <location>
        <begin position="123"/>
        <end position="148"/>
    </location>
</feature>
<comment type="caution">
    <text evidence="2">The sequence shown here is derived from an EMBL/GenBank/DDBJ whole genome shotgun (WGS) entry which is preliminary data.</text>
</comment>
<keyword evidence="3" id="KW-1185">Reference proteome</keyword>
<name>A0AAV7S8J8_PLEWA</name>
<evidence type="ECO:0000256" key="1">
    <source>
        <dbReference type="SAM" id="MobiDB-lite"/>
    </source>
</evidence>
<dbReference type="AlphaFoldDB" id="A0AAV7S8J8"/>
<feature type="region of interest" description="Disordered" evidence="1">
    <location>
        <begin position="118"/>
        <end position="193"/>
    </location>
</feature>
<sequence>MSPTRPIVPCDHRSVINPYRGYADRISVGPRRSGAMTCWPLLPIRPRPNADIMENSDSANLPLELAQTGISPVVAPLHMVKAHFAMESQPADPTSLIVLARLATNTVKMHLGCESDKEGFQKSADSLTEPNGTNARSYSEANSSGCTQSKEEENVSSDLGTSLSSAIGPTVKQQQRQRRHIKERSGSLSSASAVGPSAATLKWDYSGISLCSQEKGPETLTALKDIGEGRRGDDSTGSTEKTMLQMIHGTIKELQTETRTESRRARLATKQLQVTVRKVGKT</sequence>
<evidence type="ECO:0000313" key="2">
    <source>
        <dbReference type="EMBL" id="KAJ1160282.1"/>
    </source>
</evidence>
<gene>
    <name evidence="2" type="ORF">NDU88_000784</name>
</gene>
<accession>A0AAV7S8J8</accession>